<evidence type="ECO:0000256" key="5">
    <source>
        <dbReference type="ARBA" id="ARBA00022970"/>
    </source>
</evidence>
<dbReference type="AlphaFoldDB" id="A0AAD8VMG8"/>
<evidence type="ECO:0000256" key="4">
    <source>
        <dbReference type="ARBA" id="ARBA00022692"/>
    </source>
</evidence>
<dbReference type="Gene3D" id="1.20.1740.10">
    <property type="entry name" value="Amino acid/polyamine transporter I"/>
    <property type="match status" value="1"/>
</dbReference>
<dbReference type="EMBL" id="JAUUTY010000007">
    <property type="protein sequence ID" value="KAK1609859.1"/>
    <property type="molecule type" value="Genomic_DNA"/>
</dbReference>
<comment type="similarity">
    <text evidence="8">Belongs to the amino acid/polyamine transporter 2 family. Amino acid/auxin permease (AAAP) (TC 2.A.18.2) subfamily.</text>
</comment>
<feature type="transmembrane region" description="Helical" evidence="10">
    <location>
        <begin position="74"/>
        <end position="95"/>
    </location>
</feature>
<evidence type="ECO:0000256" key="7">
    <source>
        <dbReference type="ARBA" id="ARBA00023136"/>
    </source>
</evidence>
<evidence type="ECO:0000256" key="8">
    <source>
        <dbReference type="ARBA" id="ARBA00061463"/>
    </source>
</evidence>
<sequence>MNSVEMQPGYKKLEKADGSANSLDDDRTEEQKKIDDWLPVTSSRNAKWWYSAFHNVTAMVGAGVLSLPYAMSELGWGPGIAVLVISWVITLYTLWQMVEMHECVPGKRFDRYHELGQHAFGEKVGLWIVVPQQLIVEVGVNIVYMVTGGKSLKKFHDVICDGKCKNIKTTYFIMIFSSVHFVLSQLPNLDSISGISLAAAVMSLSYSTIAWGAAVDKGRVADVDYSVRATTTPGKVFDFFAGLGDVAFAFAGHNVVLEIQATIPSTPENPSKKPMWKGVIVAYIVVALCYFPVALIGYWAFGRIVDDNILITLSKPRWLIAMANMMVVIHVIGSYQIYAMPVFDMIETVLVKKLRFSPGLTLRLIARSTYVAFTMFIGITFPFFGGLLGFFGGFAFAPTTYFLPCIMWLAIYKPKKFSLSWCINWVCIILGVCLMVLAPIGALRQIILKASTYEFYS</sequence>
<feature type="transmembrane region" description="Helical" evidence="10">
    <location>
        <begin position="48"/>
        <end position="67"/>
    </location>
</feature>
<keyword evidence="2" id="KW-0813">Transport</keyword>
<feature type="transmembrane region" description="Helical" evidence="10">
    <location>
        <begin position="321"/>
        <end position="343"/>
    </location>
</feature>
<evidence type="ECO:0000259" key="11">
    <source>
        <dbReference type="Pfam" id="PF01490"/>
    </source>
</evidence>
<gene>
    <name evidence="12" type="ORF">QYE76_033532</name>
    <name evidence="13" type="ORF">QYE76_033546</name>
</gene>
<comment type="subcellular location">
    <subcellularLocation>
        <location evidence="1">Cell membrane</location>
        <topology evidence="1">Multi-pass membrane protein</topology>
    </subcellularLocation>
</comment>
<keyword evidence="4 10" id="KW-0812">Transmembrane</keyword>
<keyword evidence="3" id="KW-1003">Cell membrane</keyword>
<dbReference type="InterPro" id="IPR013057">
    <property type="entry name" value="AA_transpt_TM"/>
</dbReference>
<feature type="transmembrane region" description="Helical" evidence="10">
    <location>
        <begin position="423"/>
        <end position="447"/>
    </location>
</feature>
<accession>A0AAD8VMG8</accession>
<dbReference type="Proteomes" id="UP001231189">
    <property type="component" value="Unassembled WGS sequence"/>
</dbReference>
<keyword evidence="7 10" id="KW-0472">Membrane</keyword>
<evidence type="ECO:0000256" key="10">
    <source>
        <dbReference type="SAM" id="Phobius"/>
    </source>
</evidence>
<feature type="transmembrane region" description="Helical" evidence="10">
    <location>
        <begin position="364"/>
        <end position="384"/>
    </location>
</feature>
<evidence type="ECO:0000256" key="3">
    <source>
        <dbReference type="ARBA" id="ARBA00022475"/>
    </source>
</evidence>
<evidence type="ECO:0000256" key="9">
    <source>
        <dbReference type="SAM" id="MobiDB-lite"/>
    </source>
</evidence>
<name>A0AAD8VMG8_LOLMU</name>
<protein>
    <recommendedName>
        <fullName evidence="11">Amino acid transporter transmembrane domain-containing protein</fullName>
    </recommendedName>
</protein>
<evidence type="ECO:0000313" key="13">
    <source>
        <dbReference type="EMBL" id="KAK1609873.1"/>
    </source>
</evidence>
<dbReference type="GO" id="GO:0015171">
    <property type="term" value="F:amino acid transmembrane transporter activity"/>
    <property type="evidence" value="ECO:0007669"/>
    <property type="project" value="UniProtKB-ARBA"/>
</dbReference>
<feature type="transmembrane region" description="Helical" evidence="10">
    <location>
        <begin position="280"/>
        <end position="301"/>
    </location>
</feature>
<evidence type="ECO:0000313" key="14">
    <source>
        <dbReference type="Proteomes" id="UP001231189"/>
    </source>
</evidence>
<dbReference type="EMBL" id="JAUUTY010000007">
    <property type="protein sequence ID" value="KAK1609873.1"/>
    <property type="molecule type" value="Genomic_DNA"/>
</dbReference>
<feature type="transmembrane region" description="Helical" evidence="10">
    <location>
        <begin position="124"/>
        <end position="146"/>
    </location>
</feature>
<evidence type="ECO:0000313" key="12">
    <source>
        <dbReference type="EMBL" id="KAK1609859.1"/>
    </source>
</evidence>
<dbReference type="PANTHER" id="PTHR48017">
    <property type="entry name" value="OS05G0424000 PROTEIN-RELATED"/>
    <property type="match status" value="1"/>
</dbReference>
<evidence type="ECO:0000256" key="6">
    <source>
        <dbReference type="ARBA" id="ARBA00022989"/>
    </source>
</evidence>
<keyword evidence="5" id="KW-0029">Amino-acid transport</keyword>
<comment type="caution">
    <text evidence="13">The sequence shown here is derived from an EMBL/GenBank/DDBJ whole genome shotgun (WGS) entry which is preliminary data.</text>
</comment>
<dbReference type="GO" id="GO:0005886">
    <property type="term" value="C:plasma membrane"/>
    <property type="evidence" value="ECO:0007669"/>
    <property type="project" value="UniProtKB-SubCell"/>
</dbReference>
<proteinExistence type="inferred from homology"/>
<organism evidence="13 14">
    <name type="scientific">Lolium multiflorum</name>
    <name type="common">Italian ryegrass</name>
    <name type="synonym">Lolium perenne subsp. multiflorum</name>
    <dbReference type="NCBI Taxonomy" id="4521"/>
    <lineage>
        <taxon>Eukaryota</taxon>
        <taxon>Viridiplantae</taxon>
        <taxon>Streptophyta</taxon>
        <taxon>Embryophyta</taxon>
        <taxon>Tracheophyta</taxon>
        <taxon>Spermatophyta</taxon>
        <taxon>Magnoliopsida</taxon>
        <taxon>Liliopsida</taxon>
        <taxon>Poales</taxon>
        <taxon>Poaceae</taxon>
        <taxon>BOP clade</taxon>
        <taxon>Pooideae</taxon>
        <taxon>Poodae</taxon>
        <taxon>Poeae</taxon>
        <taxon>Poeae Chloroplast Group 2 (Poeae type)</taxon>
        <taxon>Loliodinae</taxon>
        <taxon>Loliinae</taxon>
        <taxon>Lolium</taxon>
    </lineage>
</organism>
<keyword evidence="6 10" id="KW-1133">Transmembrane helix</keyword>
<dbReference type="FunFam" id="1.20.1740.10:FF:000033">
    <property type="entry name" value="Lysine histidine transporter 1"/>
    <property type="match status" value="1"/>
</dbReference>
<reference evidence="13" key="1">
    <citation type="submission" date="2023-07" db="EMBL/GenBank/DDBJ databases">
        <title>A chromosome-level genome assembly of Lolium multiflorum.</title>
        <authorList>
            <person name="Chen Y."/>
            <person name="Copetti D."/>
            <person name="Kolliker R."/>
            <person name="Studer B."/>
        </authorList>
    </citation>
    <scope>NUCLEOTIDE SEQUENCE</scope>
    <source>
        <strain evidence="13">02402/16</strain>
        <tissue evidence="13">Leaf</tissue>
    </source>
</reference>
<feature type="region of interest" description="Disordered" evidence="9">
    <location>
        <begin position="1"/>
        <end position="28"/>
    </location>
</feature>
<evidence type="ECO:0000256" key="2">
    <source>
        <dbReference type="ARBA" id="ARBA00022448"/>
    </source>
</evidence>
<feature type="transmembrane region" description="Helical" evidence="10">
    <location>
        <begin position="192"/>
        <end position="214"/>
    </location>
</feature>
<evidence type="ECO:0000256" key="1">
    <source>
        <dbReference type="ARBA" id="ARBA00004651"/>
    </source>
</evidence>
<keyword evidence="14" id="KW-1185">Reference proteome</keyword>
<dbReference type="Pfam" id="PF01490">
    <property type="entry name" value="Aa_trans"/>
    <property type="match status" value="1"/>
</dbReference>
<feature type="transmembrane region" description="Helical" evidence="10">
    <location>
        <begin position="390"/>
        <end position="411"/>
    </location>
</feature>
<feature type="transmembrane region" description="Helical" evidence="10">
    <location>
        <begin position="167"/>
        <end position="186"/>
    </location>
</feature>
<feature type="domain" description="Amino acid transporter transmembrane" evidence="11">
    <location>
        <begin position="45"/>
        <end position="442"/>
    </location>
</feature>